<feature type="transmembrane region" description="Helical" evidence="1">
    <location>
        <begin position="6"/>
        <end position="27"/>
    </location>
</feature>
<dbReference type="RefSeq" id="WP_043451652.1">
    <property type="nucleotide sequence ID" value="NZ_JBFBKS010000010.1"/>
</dbReference>
<name>A0A0B4D2S8_PSEPS</name>
<protein>
    <recommendedName>
        <fullName evidence="4">DUF1304 domain-containing protein</fullName>
    </recommendedName>
</protein>
<proteinExistence type="predicted"/>
<dbReference type="InterPro" id="IPR009732">
    <property type="entry name" value="DUF1304"/>
</dbReference>
<dbReference type="Pfam" id="PF06993">
    <property type="entry name" value="DUF1304"/>
    <property type="match status" value="1"/>
</dbReference>
<dbReference type="OrthoDB" id="9803832at2"/>
<evidence type="ECO:0000313" key="2">
    <source>
        <dbReference type="EMBL" id="KIC67649.1"/>
    </source>
</evidence>
<organism evidence="2 3">
    <name type="scientific">Pseudarthrobacter phenanthrenivorans</name>
    <name type="common">Arthrobacter phenanthrenivorans</name>
    <dbReference type="NCBI Taxonomy" id="361575"/>
    <lineage>
        <taxon>Bacteria</taxon>
        <taxon>Bacillati</taxon>
        <taxon>Actinomycetota</taxon>
        <taxon>Actinomycetes</taxon>
        <taxon>Micrococcales</taxon>
        <taxon>Micrococcaceae</taxon>
        <taxon>Pseudarthrobacter</taxon>
    </lineage>
</organism>
<evidence type="ECO:0000256" key="1">
    <source>
        <dbReference type="SAM" id="Phobius"/>
    </source>
</evidence>
<reference evidence="2 3" key="1">
    <citation type="submission" date="2014-12" db="EMBL/GenBank/DDBJ databases">
        <title>Genome sequencing of Arthrobacter phenanthrenivorans SWC37.</title>
        <authorList>
            <person name="Tan P.W."/>
            <person name="Chan K.-G."/>
        </authorList>
    </citation>
    <scope>NUCLEOTIDE SEQUENCE [LARGE SCALE GENOMIC DNA]</scope>
    <source>
        <strain evidence="2 3">SWC37</strain>
    </source>
</reference>
<dbReference type="Proteomes" id="UP000031196">
    <property type="component" value="Unassembled WGS sequence"/>
</dbReference>
<feature type="transmembrane region" description="Helical" evidence="1">
    <location>
        <begin position="78"/>
        <end position="101"/>
    </location>
</feature>
<evidence type="ECO:0008006" key="4">
    <source>
        <dbReference type="Google" id="ProtNLM"/>
    </source>
</evidence>
<dbReference type="EMBL" id="JWTB01000014">
    <property type="protein sequence ID" value="KIC67649.1"/>
    <property type="molecule type" value="Genomic_DNA"/>
</dbReference>
<gene>
    <name evidence="2" type="ORF">RM50_08340</name>
</gene>
<comment type="caution">
    <text evidence="2">The sequence shown here is derived from an EMBL/GenBank/DDBJ whole genome shotgun (WGS) entry which is preliminary data.</text>
</comment>
<feature type="transmembrane region" description="Helical" evidence="1">
    <location>
        <begin position="47"/>
        <end position="72"/>
    </location>
</feature>
<dbReference type="AlphaFoldDB" id="A0A0B4D2S8"/>
<accession>A0A0B4D2S8</accession>
<feature type="transmembrane region" description="Helical" evidence="1">
    <location>
        <begin position="113"/>
        <end position="133"/>
    </location>
</feature>
<keyword evidence="1" id="KW-0812">Transmembrane</keyword>
<keyword evidence="1" id="KW-0472">Membrane</keyword>
<evidence type="ECO:0000313" key="3">
    <source>
        <dbReference type="Proteomes" id="UP000031196"/>
    </source>
</evidence>
<sequence length="135" mass="14545">MNAVSQVFAVLAAAIYIFVFPLESFLLQRHRWAQKFLSTPPENVRAVMMWAIPTGYKNLVIALGVIAGVVAANTGHLVVGYTLVVYCCANMVLTAPTMLLADLQGHYPRKWESVPGTLAATVPALVALLLLPIGP</sequence>
<keyword evidence="1" id="KW-1133">Transmembrane helix</keyword>